<reference evidence="11" key="1">
    <citation type="submission" date="2021-02" db="EMBL/GenBank/DDBJ databases">
        <authorList>
            <person name="Nowell W R."/>
        </authorList>
    </citation>
    <scope>NUCLEOTIDE SEQUENCE</scope>
</reference>
<evidence type="ECO:0000256" key="1">
    <source>
        <dbReference type="ARBA" id="ARBA00004141"/>
    </source>
</evidence>
<evidence type="ECO:0000256" key="8">
    <source>
        <dbReference type="SAM" id="SignalP"/>
    </source>
</evidence>
<dbReference type="AlphaFoldDB" id="A0A818UFX2"/>
<feature type="domain" description="GAIN-B" evidence="9">
    <location>
        <begin position="414"/>
        <end position="580"/>
    </location>
</feature>
<feature type="transmembrane region" description="Helical" evidence="7">
    <location>
        <begin position="1121"/>
        <end position="1145"/>
    </location>
</feature>
<evidence type="ECO:0000256" key="4">
    <source>
        <dbReference type="ARBA" id="ARBA00023136"/>
    </source>
</evidence>
<accession>A0A818UFX2</accession>
<evidence type="ECO:0000313" key="12">
    <source>
        <dbReference type="Proteomes" id="UP000663844"/>
    </source>
</evidence>
<dbReference type="Pfam" id="PF01825">
    <property type="entry name" value="GPS"/>
    <property type="match status" value="2"/>
</dbReference>
<evidence type="ECO:0000256" key="6">
    <source>
        <dbReference type="SAM" id="MobiDB-lite"/>
    </source>
</evidence>
<evidence type="ECO:0000256" key="7">
    <source>
        <dbReference type="SAM" id="Phobius"/>
    </source>
</evidence>
<feature type="chain" id="PRO_5032419430" evidence="8">
    <location>
        <begin position="23"/>
        <end position="1197"/>
    </location>
</feature>
<dbReference type="GO" id="GO:0007166">
    <property type="term" value="P:cell surface receptor signaling pathway"/>
    <property type="evidence" value="ECO:0007669"/>
    <property type="project" value="InterPro"/>
</dbReference>
<protein>
    <submittedName>
        <fullName evidence="11">Uncharacterized protein</fullName>
    </submittedName>
</protein>
<keyword evidence="3 7" id="KW-1133">Transmembrane helix</keyword>
<feature type="compositionally biased region" description="Low complexity" evidence="6">
    <location>
        <begin position="587"/>
        <end position="611"/>
    </location>
</feature>
<evidence type="ECO:0000313" key="11">
    <source>
        <dbReference type="EMBL" id="CAF3696562.1"/>
    </source>
</evidence>
<dbReference type="PANTHER" id="PTHR12011:SF471">
    <property type="entry name" value="G-PROTEIN COUPLED RECEPTORS FAMILY 2 PROFILE 2 DOMAIN-CONTAINING PROTEIN"/>
    <property type="match status" value="1"/>
</dbReference>
<gene>
    <name evidence="11" type="ORF">OXD698_LOCUS11982</name>
</gene>
<dbReference type="PROSITE" id="PS50221">
    <property type="entry name" value="GAIN_B"/>
    <property type="match status" value="2"/>
</dbReference>
<feature type="transmembrane region" description="Helical" evidence="7">
    <location>
        <begin position="1000"/>
        <end position="1024"/>
    </location>
</feature>
<dbReference type="Pfam" id="PF00002">
    <property type="entry name" value="7tm_2"/>
    <property type="match status" value="1"/>
</dbReference>
<dbReference type="GO" id="GO:0005886">
    <property type="term" value="C:plasma membrane"/>
    <property type="evidence" value="ECO:0007669"/>
    <property type="project" value="TreeGrafter"/>
</dbReference>
<evidence type="ECO:0000256" key="2">
    <source>
        <dbReference type="ARBA" id="ARBA00022692"/>
    </source>
</evidence>
<dbReference type="GO" id="GO:0004930">
    <property type="term" value="F:G protein-coupled receptor activity"/>
    <property type="evidence" value="ECO:0007669"/>
    <property type="project" value="InterPro"/>
</dbReference>
<dbReference type="SMART" id="SM00303">
    <property type="entry name" value="GPS"/>
    <property type="match status" value="2"/>
</dbReference>
<dbReference type="GO" id="GO:0007189">
    <property type="term" value="P:adenylate cyclase-activating G protein-coupled receptor signaling pathway"/>
    <property type="evidence" value="ECO:0007669"/>
    <property type="project" value="TreeGrafter"/>
</dbReference>
<dbReference type="Gene3D" id="1.20.1070.10">
    <property type="entry name" value="Rhodopsin 7-helix transmembrane proteins"/>
    <property type="match status" value="1"/>
</dbReference>
<feature type="region of interest" description="Disordered" evidence="6">
    <location>
        <begin position="582"/>
        <end position="611"/>
    </location>
</feature>
<feature type="domain" description="G-protein coupled receptors family 2 profile 2" evidence="10">
    <location>
        <begin position="881"/>
        <end position="1146"/>
    </location>
</feature>
<dbReference type="InterPro" id="IPR057244">
    <property type="entry name" value="GAIN_B"/>
</dbReference>
<evidence type="ECO:0000259" key="10">
    <source>
        <dbReference type="PROSITE" id="PS50261"/>
    </source>
</evidence>
<organism evidence="11 12">
    <name type="scientific">Adineta steineri</name>
    <dbReference type="NCBI Taxonomy" id="433720"/>
    <lineage>
        <taxon>Eukaryota</taxon>
        <taxon>Metazoa</taxon>
        <taxon>Spiralia</taxon>
        <taxon>Gnathifera</taxon>
        <taxon>Rotifera</taxon>
        <taxon>Eurotatoria</taxon>
        <taxon>Bdelloidea</taxon>
        <taxon>Adinetida</taxon>
        <taxon>Adinetidae</taxon>
        <taxon>Adineta</taxon>
    </lineage>
</organism>
<evidence type="ECO:0000256" key="5">
    <source>
        <dbReference type="ARBA" id="ARBA00023157"/>
    </source>
</evidence>
<evidence type="ECO:0000259" key="9">
    <source>
        <dbReference type="PROSITE" id="PS50221"/>
    </source>
</evidence>
<feature type="transmembrane region" description="Helical" evidence="7">
    <location>
        <begin position="917"/>
        <end position="944"/>
    </location>
</feature>
<dbReference type="Gene3D" id="2.60.220.50">
    <property type="match status" value="2"/>
</dbReference>
<feature type="transmembrane region" description="Helical" evidence="7">
    <location>
        <begin position="964"/>
        <end position="988"/>
    </location>
</feature>
<keyword evidence="8" id="KW-0732">Signal</keyword>
<feature type="domain" description="GAIN-B" evidence="9">
    <location>
        <begin position="708"/>
        <end position="874"/>
    </location>
</feature>
<dbReference type="InterPro" id="IPR000832">
    <property type="entry name" value="GPCR_2_secretin-like"/>
</dbReference>
<dbReference type="InterPro" id="IPR046338">
    <property type="entry name" value="GAIN_dom_sf"/>
</dbReference>
<keyword evidence="5" id="KW-1015">Disulfide bond</keyword>
<keyword evidence="4 7" id="KW-0472">Membrane</keyword>
<feature type="transmembrane region" description="Helical" evidence="7">
    <location>
        <begin position="1092"/>
        <end position="1115"/>
    </location>
</feature>
<keyword evidence="2 7" id="KW-0812">Transmembrane</keyword>
<dbReference type="PROSITE" id="PS50261">
    <property type="entry name" value="G_PROTEIN_RECEP_F2_4"/>
    <property type="match status" value="1"/>
</dbReference>
<name>A0A818UFX2_9BILA</name>
<feature type="transmembrane region" description="Helical" evidence="7">
    <location>
        <begin position="1044"/>
        <end position="1072"/>
    </location>
</feature>
<dbReference type="InterPro" id="IPR017981">
    <property type="entry name" value="GPCR_2-like_7TM"/>
</dbReference>
<comment type="subcellular location">
    <subcellularLocation>
        <location evidence="1">Membrane</location>
        <topology evidence="1">Multi-pass membrane protein</topology>
    </subcellularLocation>
</comment>
<sequence length="1197" mass="133810">MNRKSYVVFLLILNIVIITIQSYDNDIDTHTQTPHKKLIDNTSNRQRVKRASPDDTSTIDYNIEIMTPRLPLNTSTVLNIIETTTDDSIEAMTTQLPLNTSTFPNITETTTSIIPTPDQSINNIFHWNTTIMRSSSLLNDTATIYWNVTATTIFFILNNTATSYWNLKITASSSVLNDTATLYWNITVIKSTSVLNDTATTYWNPTVITNPSVVNNTATSHWNLALTASSSVSNDTATSYRNLTVTTISSILNNTATSYWTLTLMTNFTVLNNAANSYWALTLTTSSSVVNNAATSYWNPSLTTIPSVLNNTTTSTISTTTTIAPPYNPDICNSILQVALLNGSCVSNELGLNMALTILNTSTNAIEKANALILYFSSIENINTTNILGVDQVDRYLGSLNINLDVTSNSSFIMAKSPHQPNDVIILGASFTRGTGGKVIDTQNFNELTSSQPSAAAIVSNESLSGVQSLNMIIIDNPSAYTNIDNSTDKKLVSSIIVTNVHRNNISSSAMNISLYFRNVLEPELDVNDNYICSFYDTNTFKWNDSGCSKAQYNKDLNRHECSCNHLTSFALVWLPKQSLTSYPQDTSTSSSTTTISTTTTTTSTTTTTTSSTTNINCNNITHTIYNGICDLKSDIQNETYHVILSNSTNATIIANALSGYISSNTNSNVSSNTANTLSLNEIDQIIDKLNNSIVPIDTTTSFIMVQPPKQQNNSNVIALGASVSENTGGQVVNNLNKDDITKNPHLLTAAIINEELLNHVAFLSIFIIKDPTPFLHADNSSNKTPASSLVIVSVGRINNANVVKNITLYFQIFNESQRRNDRTYLCSYYNTTTLTWDEAGCTVPTYDTDLNRYECYCNHFTSFALIWLPKQSLTSYLNSQDIASLIFQSISIICFSVIIIHAIFRTIRFPTNTFQIYNLLPLISGATSTILFIFYIALCMTVYTQTSSSDQTKCFTSSTVLMFFTYFFLIFMFCVKTSLGYFNYLRFIHLFPQPSHRKLFIMLFISFFISLIWMIFAIGFYSNSSFNIIKLYPYKLCWFTSDVIYYFLSIPTCLFLLINIILFIIVGSRIINHVRHATSVHQSYERMKRCIIVLLSSCITQGIGWLFGIFISFVNGESGYILGWFFVIFNGLEGLWSIILYMIIRSQSMDEQKHVTAAKKLAKLKRFRAHKYKKSFRIIDENDNDTITKEPELYSK</sequence>
<comment type="caution">
    <text evidence="11">The sequence shown here is derived from an EMBL/GenBank/DDBJ whole genome shotgun (WGS) entry which is preliminary data.</text>
</comment>
<feature type="transmembrane region" description="Helical" evidence="7">
    <location>
        <begin position="883"/>
        <end position="905"/>
    </location>
</feature>
<dbReference type="EMBL" id="CAJOAZ010000684">
    <property type="protein sequence ID" value="CAF3696562.1"/>
    <property type="molecule type" value="Genomic_DNA"/>
</dbReference>
<dbReference type="Proteomes" id="UP000663844">
    <property type="component" value="Unassembled WGS sequence"/>
</dbReference>
<dbReference type="PANTHER" id="PTHR12011">
    <property type="entry name" value="ADHESION G-PROTEIN COUPLED RECEPTOR"/>
    <property type="match status" value="1"/>
</dbReference>
<feature type="signal peptide" evidence="8">
    <location>
        <begin position="1"/>
        <end position="22"/>
    </location>
</feature>
<proteinExistence type="predicted"/>
<evidence type="ECO:0000256" key="3">
    <source>
        <dbReference type="ARBA" id="ARBA00022989"/>
    </source>
</evidence>
<dbReference type="InterPro" id="IPR000203">
    <property type="entry name" value="GPS"/>
</dbReference>